<name>A0A3S4AJA1_9MICO</name>
<accession>A0A3S4AJA1</accession>
<reference evidence="1 2" key="1">
    <citation type="submission" date="2018-12" db="EMBL/GenBank/DDBJ databases">
        <authorList>
            <person name="Li F."/>
        </authorList>
    </citation>
    <scope>NUCLEOTIDE SEQUENCE [LARGE SCALE GENOMIC DNA]</scope>
    <source>
        <strain evidence="1 2">8H24J-4-2</strain>
    </source>
</reference>
<keyword evidence="2" id="KW-1185">Reference proteome</keyword>
<dbReference type="Proteomes" id="UP000288603">
    <property type="component" value="Unassembled WGS sequence"/>
</dbReference>
<dbReference type="OrthoDB" id="3405537at2"/>
<evidence type="ECO:0000313" key="1">
    <source>
        <dbReference type="EMBL" id="RWZ61308.1"/>
    </source>
</evidence>
<evidence type="ECO:0000313" key="2">
    <source>
        <dbReference type="Proteomes" id="UP000288603"/>
    </source>
</evidence>
<comment type="caution">
    <text evidence="1">The sequence shown here is derived from an EMBL/GenBank/DDBJ whole genome shotgun (WGS) entry which is preliminary data.</text>
</comment>
<proteinExistence type="predicted"/>
<evidence type="ECO:0008006" key="3">
    <source>
        <dbReference type="Google" id="ProtNLM"/>
    </source>
</evidence>
<dbReference type="RefSeq" id="WP_128498802.1">
    <property type="nucleotide sequence ID" value="NZ_RZNC01000003.1"/>
</dbReference>
<dbReference type="AlphaFoldDB" id="A0A3S4AJA1"/>
<gene>
    <name evidence="1" type="ORF">ELQ92_09885</name>
</gene>
<sequence length="475" mass="53597">MPKIRVKWPDGRICGICFTDATHVYGTCPTCDDENRMLPGRDDSGRAICRNCAGITTKLECAVCGREAERFRRGACARCVVRTDLTALVRPGADLRLRRLVDTLSGVDRPESIYTYMRGARARALLTAIGTRELPLTQDAFDRLEPGPAVEHLRALLAHNRMLPERGVDERVHRFERWIAARLATLPDDGTRDRIERFATWHHLKRVRARALEPDVNIETVTHAAKQEITEAGKFLIWLRSAHGIGSAQLRQRHVDDYLSDGTSTRKHVRNFLRWLNRDENRRSKVDRLDAPFREAQSEPLLKQSERVALVRNCLEWEQVALSTRIAGLILLLWAQPLNKIVMLRHEHTAFGVNGMTLTLGQHPTAVPHAVADLFWQHLEAPGKPRTVNAGTSWLFPGTQAGRNLHPGTLSERLKVLGIDAQRERNATLRDLAQEVDARTLIDLLGYSKPVVARYAARAGGPMSDYVDLKRPKLP</sequence>
<protein>
    <recommendedName>
        <fullName evidence="3">Site-specific recombinase</fullName>
    </recommendedName>
</protein>
<organism evidence="1 2">
    <name type="scientific">Labedella populi</name>
    <dbReference type="NCBI Taxonomy" id="2498850"/>
    <lineage>
        <taxon>Bacteria</taxon>
        <taxon>Bacillati</taxon>
        <taxon>Actinomycetota</taxon>
        <taxon>Actinomycetes</taxon>
        <taxon>Micrococcales</taxon>
        <taxon>Microbacteriaceae</taxon>
        <taxon>Labedella</taxon>
    </lineage>
</organism>
<dbReference type="EMBL" id="RZNC01000003">
    <property type="protein sequence ID" value="RWZ61308.1"/>
    <property type="molecule type" value="Genomic_DNA"/>
</dbReference>